<evidence type="ECO:0000256" key="3">
    <source>
        <dbReference type="SAM" id="SignalP"/>
    </source>
</evidence>
<gene>
    <name evidence="4" type="ORF">G3570_07085</name>
</gene>
<evidence type="ECO:0000313" key="4">
    <source>
        <dbReference type="EMBL" id="NGP76389.1"/>
    </source>
</evidence>
<keyword evidence="1" id="KW-0175">Coiled coil</keyword>
<evidence type="ECO:0000313" key="5">
    <source>
        <dbReference type="Proteomes" id="UP000473278"/>
    </source>
</evidence>
<dbReference type="EMBL" id="JAALLT010000002">
    <property type="protein sequence ID" value="NGP76389.1"/>
    <property type="molecule type" value="Genomic_DNA"/>
</dbReference>
<feature type="chain" id="PRO_5027070474" evidence="3">
    <location>
        <begin position="29"/>
        <end position="420"/>
    </location>
</feature>
<evidence type="ECO:0000256" key="1">
    <source>
        <dbReference type="SAM" id="Coils"/>
    </source>
</evidence>
<feature type="signal peptide" evidence="3">
    <location>
        <begin position="1"/>
        <end position="28"/>
    </location>
</feature>
<keyword evidence="2" id="KW-1133">Transmembrane helix</keyword>
<sequence>MNNSITVRKTLFAVLVGILLSCNYTAMGQEVKSDYEIQQNFKNQYNDINSKLTNTQSTDSVNALIERVKTLEQNFSEHEELLDVALYPETFSDKMDGLKRRVLASKNQITTIEQQEEQLQELTQQMTSYDTRLDDLNDRTDSLRRAMQKSLQSEKQLTSMVRRYRESLEQRDELILSFVDSVMITYQKLKVETMQDLENAKKRARFNADGNALKMVMNIADENLTILNSGQDLTAGDYLRMNAVQQQFENMWDKVGENLVEIYAEGDKQQARENIGSAISKWNEEVSAKTWTSINASFDSAGIDLPKFNDNETFYQTLDSYLAESIKASEKGSGETSLKNYKAFSNFWSGRVQADWTPYIIEANVLSNEQMASIDNQLSIWASNAEPDSNNLLVYLLGFSILAIVALGIMLAREKKDPKE</sequence>
<feature type="coiled-coil region" evidence="1">
    <location>
        <begin position="61"/>
        <end position="139"/>
    </location>
</feature>
<keyword evidence="3" id="KW-0732">Signal</keyword>
<proteinExistence type="predicted"/>
<keyword evidence="2" id="KW-0812">Transmembrane</keyword>
<feature type="transmembrane region" description="Helical" evidence="2">
    <location>
        <begin position="392"/>
        <end position="412"/>
    </location>
</feature>
<organism evidence="4 5">
    <name type="scientific">Halalkalibaculum roseum</name>
    <dbReference type="NCBI Taxonomy" id="2709311"/>
    <lineage>
        <taxon>Bacteria</taxon>
        <taxon>Pseudomonadati</taxon>
        <taxon>Balneolota</taxon>
        <taxon>Balneolia</taxon>
        <taxon>Balneolales</taxon>
        <taxon>Balneolaceae</taxon>
        <taxon>Halalkalibaculum</taxon>
    </lineage>
</organism>
<dbReference type="AlphaFoldDB" id="A0A6M1SMW9"/>
<keyword evidence="2" id="KW-0472">Membrane</keyword>
<accession>A0A6M1SMW9</accession>
<protein>
    <submittedName>
        <fullName evidence="4">Uncharacterized protein</fullName>
    </submittedName>
</protein>
<comment type="caution">
    <text evidence="4">The sequence shown here is derived from an EMBL/GenBank/DDBJ whole genome shotgun (WGS) entry which is preliminary data.</text>
</comment>
<dbReference type="RefSeq" id="WP_165140694.1">
    <property type="nucleotide sequence ID" value="NZ_JAALLT010000002.1"/>
</dbReference>
<evidence type="ECO:0000256" key="2">
    <source>
        <dbReference type="SAM" id="Phobius"/>
    </source>
</evidence>
<dbReference type="Proteomes" id="UP000473278">
    <property type="component" value="Unassembled WGS sequence"/>
</dbReference>
<name>A0A6M1SMW9_9BACT</name>
<reference evidence="4 5" key="1">
    <citation type="submission" date="2020-02" db="EMBL/GenBank/DDBJ databases">
        <title>Balneolaceae bacterium YR4-1, complete genome.</title>
        <authorList>
            <person name="Li Y."/>
            <person name="Wu S."/>
        </authorList>
    </citation>
    <scope>NUCLEOTIDE SEQUENCE [LARGE SCALE GENOMIC DNA]</scope>
    <source>
        <strain evidence="4 5">YR4-1</strain>
    </source>
</reference>
<keyword evidence="5" id="KW-1185">Reference proteome</keyword>